<dbReference type="RefSeq" id="WP_200592096.1">
    <property type="nucleotide sequence ID" value="NZ_JAEPBG010000004.1"/>
</dbReference>
<sequence>MSVSPQPMPQQGRARDAPAAFALLLEPLSHPELGEIRIQDTLFPIGRNEAPFDAYPAELTATLSRRHARLFCEGGEAYVADLGSRNGTTVNGVDVREKTSRLKDGDEIRFGSALAYRIRLGKSMAAPVSTARLTALTLTPEHAALGLQTIVVTEFPFLIGKSEPEFARYGEAHAQQLAFLSRRHAHIFLRRGMPWIEDLGSTNGSYIDGKRLQEHAAPITDGTRLAFGGQHFAYIASLQREALAVDPTLTGIALPAQVPDAAPAAVALSDPEKTTFVAAAGSFLDIFCVTPAQDAGADKGMDAAVPASMPSRHAREAPRSMAAAWVRALVGDSGPSRARMLAWIAGLAAVVLALAATLAMRGGDEKKVRALLAEGSFERAAAVANAHLATHPDDSAMKALDTEAVLKGGVPPWLAALKGGRDKEVRELQEHMAQSARGNDDLRALLGELDWVARLRRYIAGRGGLEAPVRIYVDEAPMRELLAWWDADANGHQRQLSRIAAQVPAFRDTYAEALSHVRRLKSDDAVYGAAIERLNAALETELKEDRLDAVPALLDDYAEKYPRLGGLERIRADLALYRQALEAARDRRVGLMVALRDSAQFATPPFRDKFHALAAGPRFPPAELAQQYRAVAASWQAGNTRAAIERLEAMRGGAWSDAVDAEIARKKRIAEGFAALPKARGSPGQEERVLAFYDALNPFEDGWFLQAASDEIEPYRRQAQQQARELIERAEAQWRRYRDGGGIEGPQRLEATVSDRFRSQARLLVAARDDAQRGMRLLRQVRAEQPSQSASLQEQIGAELEQQRRALRDARAALDPAVYRAKLALLGGEDGERESARAGAGRS</sequence>
<feature type="domain" description="FHA" evidence="1">
    <location>
        <begin position="157"/>
        <end position="212"/>
    </location>
</feature>
<dbReference type="Gene3D" id="2.60.200.20">
    <property type="match status" value="2"/>
</dbReference>
<keyword evidence="3" id="KW-1185">Reference proteome</keyword>
<comment type="caution">
    <text evidence="2">The sequence shown here is derived from an EMBL/GenBank/DDBJ whole genome shotgun (WGS) entry which is preliminary data.</text>
</comment>
<dbReference type="Pfam" id="PF00498">
    <property type="entry name" value="FHA"/>
    <property type="match status" value="2"/>
</dbReference>
<evidence type="ECO:0000259" key="1">
    <source>
        <dbReference type="PROSITE" id="PS50006"/>
    </source>
</evidence>
<organism evidence="2 3">
    <name type="scientific">Noviherbaspirillum pedocola</name>
    <dbReference type="NCBI Taxonomy" id="2801341"/>
    <lineage>
        <taxon>Bacteria</taxon>
        <taxon>Pseudomonadati</taxon>
        <taxon>Pseudomonadota</taxon>
        <taxon>Betaproteobacteria</taxon>
        <taxon>Burkholderiales</taxon>
        <taxon>Oxalobacteraceae</taxon>
        <taxon>Noviherbaspirillum</taxon>
    </lineage>
</organism>
<dbReference type="InterPro" id="IPR050923">
    <property type="entry name" value="Cell_Proc_Reg/RNA_Proc"/>
</dbReference>
<evidence type="ECO:0000313" key="3">
    <source>
        <dbReference type="Proteomes" id="UP000622890"/>
    </source>
</evidence>
<dbReference type="PANTHER" id="PTHR23308">
    <property type="entry name" value="NUCLEAR INHIBITOR OF PROTEIN PHOSPHATASE-1"/>
    <property type="match status" value="1"/>
</dbReference>
<reference evidence="2" key="1">
    <citation type="submission" date="2021-01" db="EMBL/GenBank/DDBJ databases">
        <title>Genome sequence of strain Noviherbaspirillum sp. DKR-6.</title>
        <authorList>
            <person name="Chaudhary D.K."/>
        </authorList>
    </citation>
    <scope>NUCLEOTIDE SEQUENCE</scope>
    <source>
        <strain evidence="2">DKR-6</strain>
    </source>
</reference>
<dbReference type="SUPFAM" id="SSF49879">
    <property type="entry name" value="SMAD/FHA domain"/>
    <property type="match status" value="2"/>
</dbReference>
<dbReference type="Proteomes" id="UP000622890">
    <property type="component" value="Unassembled WGS sequence"/>
</dbReference>
<dbReference type="EMBL" id="JAEPBG010000004">
    <property type="protein sequence ID" value="MBK4735327.1"/>
    <property type="molecule type" value="Genomic_DNA"/>
</dbReference>
<protein>
    <submittedName>
        <fullName evidence="2">FHA domain-containing protein</fullName>
    </submittedName>
</protein>
<gene>
    <name evidence="2" type="ORF">JJB74_11950</name>
</gene>
<dbReference type="AlphaFoldDB" id="A0A934W5S9"/>
<dbReference type="InterPro" id="IPR008984">
    <property type="entry name" value="SMAD_FHA_dom_sf"/>
</dbReference>
<dbReference type="InterPro" id="IPR000253">
    <property type="entry name" value="FHA_dom"/>
</dbReference>
<dbReference type="PROSITE" id="PS50006">
    <property type="entry name" value="FHA_DOMAIN"/>
    <property type="match status" value="2"/>
</dbReference>
<feature type="domain" description="FHA" evidence="1">
    <location>
        <begin position="43"/>
        <end position="95"/>
    </location>
</feature>
<dbReference type="CDD" id="cd00060">
    <property type="entry name" value="FHA"/>
    <property type="match status" value="2"/>
</dbReference>
<evidence type="ECO:0000313" key="2">
    <source>
        <dbReference type="EMBL" id="MBK4735327.1"/>
    </source>
</evidence>
<proteinExistence type="predicted"/>
<dbReference type="SMART" id="SM00240">
    <property type="entry name" value="FHA"/>
    <property type="match status" value="2"/>
</dbReference>
<name>A0A934W5S9_9BURK</name>
<accession>A0A934W5S9</accession>